<reference evidence="1 2" key="1">
    <citation type="journal article" date="2017" name="Front. Microbiol.">
        <title>Labilibaculum manganireducens gen. nov., sp. nov. and Labilibaculum filiforme sp. nov., Novel Bacteroidetes Isolated from Subsurface Sediments of the Baltic Sea.</title>
        <authorList>
            <person name="Vandieken V."/>
            <person name="Marshall I.P."/>
            <person name="Niemann H."/>
            <person name="Engelen B."/>
            <person name="Cypionka H."/>
        </authorList>
    </citation>
    <scope>NUCLEOTIDE SEQUENCE [LARGE SCALE GENOMIC DNA]</scope>
    <source>
        <strain evidence="1 2">59.16B</strain>
    </source>
</reference>
<dbReference type="Proteomes" id="UP000233535">
    <property type="component" value="Unassembled WGS sequence"/>
</dbReference>
<accession>A0A2N3HUW8</accession>
<organism evidence="1 2">
    <name type="scientific">Labilibaculum filiforme</name>
    <dbReference type="NCBI Taxonomy" id="1940526"/>
    <lineage>
        <taxon>Bacteria</taxon>
        <taxon>Pseudomonadati</taxon>
        <taxon>Bacteroidota</taxon>
        <taxon>Bacteroidia</taxon>
        <taxon>Marinilabiliales</taxon>
        <taxon>Marinifilaceae</taxon>
        <taxon>Labilibaculum</taxon>
    </lineage>
</organism>
<name>A0A2N3HUW8_9BACT</name>
<dbReference type="Gene3D" id="3.40.1260.10">
    <property type="entry name" value="DsrEFH-like"/>
    <property type="match status" value="1"/>
</dbReference>
<dbReference type="EMBL" id="MVDD01000011">
    <property type="protein sequence ID" value="PKQ61865.1"/>
    <property type="molecule type" value="Genomic_DNA"/>
</dbReference>
<evidence type="ECO:0000313" key="2">
    <source>
        <dbReference type="Proteomes" id="UP000233535"/>
    </source>
</evidence>
<evidence type="ECO:0000313" key="1">
    <source>
        <dbReference type="EMBL" id="PKQ61865.1"/>
    </source>
</evidence>
<protein>
    <submittedName>
        <fullName evidence="1">Peroxiredoxin</fullName>
    </submittedName>
</protein>
<dbReference type="SUPFAM" id="SSF75169">
    <property type="entry name" value="DsrEFH-like"/>
    <property type="match status" value="1"/>
</dbReference>
<comment type="caution">
    <text evidence="1">The sequence shown here is derived from an EMBL/GenBank/DDBJ whole genome shotgun (WGS) entry which is preliminary data.</text>
</comment>
<dbReference type="InterPro" id="IPR027396">
    <property type="entry name" value="DsrEFH-like"/>
</dbReference>
<dbReference type="InterPro" id="IPR003787">
    <property type="entry name" value="Sulphur_relay_DsrE/F-like"/>
</dbReference>
<keyword evidence="2" id="KW-1185">Reference proteome</keyword>
<sequence length="137" mass="15615">MNSTQKENTESKAMLPTEIIKDGVFIHITEGYNDPHRVLMPLKMAVLMSEDKDVLVYMDIHATELLVKGAKDMGFSEFESYQAYLKQLIDKKVGIYACPTCLKVAGYEPNDLMDGIQLAEKDKFFSFTKGRILTFDY</sequence>
<dbReference type="AlphaFoldDB" id="A0A2N3HUW8"/>
<gene>
    <name evidence="1" type="ORF">BZG02_14665</name>
</gene>
<proteinExistence type="predicted"/>
<dbReference type="Pfam" id="PF02635">
    <property type="entry name" value="DsrE"/>
    <property type="match status" value="1"/>
</dbReference>